<keyword evidence="3 6" id="KW-0812">Transmembrane</keyword>
<keyword evidence="5 6" id="KW-0472">Membrane</keyword>
<dbReference type="PANTHER" id="PTHR10838">
    <property type="entry name" value="SYNAPTOGYRIN"/>
    <property type="match status" value="1"/>
</dbReference>
<dbReference type="OrthoDB" id="10041611at2759"/>
<reference evidence="9" key="3">
    <citation type="submission" date="2025-09" db="UniProtKB">
        <authorList>
            <consortium name="Ensembl"/>
        </authorList>
    </citation>
    <scope>IDENTIFICATION</scope>
</reference>
<dbReference type="PANTHER" id="PTHR10838:SF8">
    <property type="entry name" value="SYNAPTOGYRIN-3"/>
    <property type="match status" value="1"/>
</dbReference>
<evidence type="ECO:0000256" key="3">
    <source>
        <dbReference type="ARBA" id="ARBA00022692"/>
    </source>
</evidence>
<feature type="transmembrane region" description="Helical" evidence="7">
    <location>
        <begin position="176"/>
        <end position="198"/>
    </location>
</feature>
<accession>A0A8C9VA47</accession>
<dbReference type="GO" id="GO:0031594">
    <property type="term" value="C:neuromuscular junction"/>
    <property type="evidence" value="ECO:0007669"/>
    <property type="project" value="TreeGrafter"/>
</dbReference>
<dbReference type="InterPro" id="IPR008253">
    <property type="entry name" value="Marvel"/>
</dbReference>
<protein>
    <submittedName>
        <fullName evidence="9">Synaptogyrin 3</fullName>
    </submittedName>
</protein>
<dbReference type="Ensembl" id="ENSSFOT00015037561.2">
    <property type="protein sequence ID" value="ENSSFOP00015037156.1"/>
    <property type="gene ID" value="ENSSFOG00015023644.2"/>
</dbReference>
<evidence type="ECO:0000256" key="7">
    <source>
        <dbReference type="SAM" id="Phobius"/>
    </source>
</evidence>
<evidence type="ECO:0000259" key="8">
    <source>
        <dbReference type="PROSITE" id="PS51225"/>
    </source>
</evidence>
<evidence type="ECO:0000256" key="2">
    <source>
        <dbReference type="ARBA" id="ARBA00010252"/>
    </source>
</evidence>
<proteinExistence type="inferred from homology"/>
<comment type="subcellular location">
    <subcellularLocation>
        <location evidence="1">Membrane</location>
        <topology evidence="1">Multi-pass membrane protein</topology>
    </subcellularLocation>
</comment>
<dbReference type="PROSITE" id="PS51225">
    <property type="entry name" value="MARVEL"/>
    <property type="match status" value="1"/>
</dbReference>
<reference evidence="9" key="2">
    <citation type="submission" date="2025-08" db="UniProtKB">
        <authorList>
            <consortium name="Ensembl"/>
        </authorList>
    </citation>
    <scope>IDENTIFICATION</scope>
</reference>
<dbReference type="Proteomes" id="UP000694397">
    <property type="component" value="Chromosome 8"/>
</dbReference>
<organism evidence="9 10">
    <name type="scientific">Scleropages formosus</name>
    <name type="common">Asian bonytongue</name>
    <name type="synonym">Osteoglossum formosum</name>
    <dbReference type="NCBI Taxonomy" id="113540"/>
    <lineage>
        <taxon>Eukaryota</taxon>
        <taxon>Metazoa</taxon>
        <taxon>Chordata</taxon>
        <taxon>Craniata</taxon>
        <taxon>Vertebrata</taxon>
        <taxon>Euteleostomi</taxon>
        <taxon>Actinopterygii</taxon>
        <taxon>Neopterygii</taxon>
        <taxon>Teleostei</taxon>
        <taxon>Osteoglossocephala</taxon>
        <taxon>Osteoglossomorpha</taxon>
        <taxon>Osteoglossiformes</taxon>
        <taxon>Osteoglossidae</taxon>
        <taxon>Scleropages</taxon>
    </lineage>
</organism>
<keyword evidence="10" id="KW-1185">Reference proteome</keyword>
<dbReference type="InterPro" id="IPR016579">
    <property type="entry name" value="Synaptogyrin"/>
</dbReference>
<evidence type="ECO:0000256" key="6">
    <source>
        <dbReference type="PROSITE-ProRule" id="PRU00581"/>
    </source>
</evidence>
<dbReference type="AlphaFoldDB" id="A0A8C9VA47"/>
<evidence type="ECO:0000256" key="4">
    <source>
        <dbReference type="ARBA" id="ARBA00022989"/>
    </source>
</evidence>
<reference evidence="9 10" key="1">
    <citation type="submission" date="2019-04" db="EMBL/GenBank/DDBJ databases">
        <authorList>
            <consortium name="Wellcome Sanger Institute Data Sharing"/>
        </authorList>
    </citation>
    <scope>NUCLEOTIDE SEQUENCE [LARGE SCALE GENOMIC DNA]</scope>
</reference>
<sequence length="320" mass="35475">MQTCDRAPPPGAMSVLLVLRGTRNHLNTSPQRGLLRTAFMHSQYVPWSCRQHRPPVVRILCSLLVKGSAKSESNEGRAQMSSPGFSPLPHTSRCRMQTGAFLDAFSGKVQQQGLFWDLSPQIQFLYRLSSDPTVLSPSSQIFSMVVFGSIVNEGYVNNGSERLHCIFNKNYDACNYGIAVGVIAFLASIFFFALDVYFPQISSVKDRKRAVLVEIAFSGLWTFLWFVGFCFLANQWQRTSPKELPLAQGADAARAAIAFSFFSIITWVSSGVLVPLGEGFPLAHTRVPCQSSNEPQPAEGNLHFSGSTEIYNCKNTRQLM</sequence>
<comment type="similarity">
    <text evidence="2">Belongs to the synaptogyrin family.</text>
</comment>
<dbReference type="GeneTree" id="ENSGT00950000182935"/>
<gene>
    <name evidence="9" type="primary">SYNGR3</name>
    <name evidence="9" type="synonym">syngr3a</name>
</gene>
<dbReference type="Pfam" id="PF01284">
    <property type="entry name" value="MARVEL"/>
    <property type="match status" value="1"/>
</dbReference>
<feature type="transmembrane region" description="Helical" evidence="7">
    <location>
        <begin position="256"/>
        <end position="276"/>
    </location>
</feature>
<feature type="domain" description="MARVEL" evidence="8">
    <location>
        <begin position="127"/>
        <end position="279"/>
    </location>
</feature>
<evidence type="ECO:0000256" key="1">
    <source>
        <dbReference type="ARBA" id="ARBA00004141"/>
    </source>
</evidence>
<name>A0A8C9VA47_SCLFO</name>
<evidence type="ECO:0000313" key="9">
    <source>
        <dbReference type="Ensembl" id="ENSSFOP00015037156.1"/>
    </source>
</evidence>
<feature type="transmembrane region" description="Helical" evidence="7">
    <location>
        <begin position="210"/>
        <end position="236"/>
    </location>
</feature>
<evidence type="ECO:0000256" key="5">
    <source>
        <dbReference type="ARBA" id="ARBA00023136"/>
    </source>
</evidence>
<dbReference type="GO" id="GO:0030672">
    <property type="term" value="C:synaptic vesicle membrane"/>
    <property type="evidence" value="ECO:0007669"/>
    <property type="project" value="TreeGrafter"/>
</dbReference>
<evidence type="ECO:0000313" key="10">
    <source>
        <dbReference type="Proteomes" id="UP000694397"/>
    </source>
</evidence>
<keyword evidence="4 7" id="KW-1133">Transmembrane helix</keyword>